<protein>
    <submittedName>
        <fullName evidence="3">ThiF domain-containing protein</fullName>
    </submittedName>
</protein>
<dbReference type="EMBL" id="UZAK01035018">
    <property type="protein sequence ID" value="VDP48264.1"/>
    <property type="molecule type" value="Genomic_DNA"/>
</dbReference>
<name>A0A183KBB0_9TREM</name>
<evidence type="ECO:0000313" key="1">
    <source>
        <dbReference type="EMBL" id="VDP48264.1"/>
    </source>
</evidence>
<keyword evidence="2" id="KW-1185">Reference proteome</keyword>
<evidence type="ECO:0000313" key="2">
    <source>
        <dbReference type="Proteomes" id="UP000279833"/>
    </source>
</evidence>
<gene>
    <name evidence="1" type="ORF">SCUD_LOCUS12298</name>
</gene>
<reference evidence="3" key="1">
    <citation type="submission" date="2016-06" db="UniProtKB">
        <authorList>
            <consortium name="WormBaseParasite"/>
        </authorList>
    </citation>
    <scope>IDENTIFICATION</scope>
</reference>
<organism evidence="3">
    <name type="scientific">Schistosoma curassoni</name>
    <dbReference type="NCBI Taxonomy" id="6186"/>
    <lineage>
        <taxon>Eukaryota</taxon>
        <taxon>Metazoa</taxon>
        <taxon>Spiralia</taxon>
        <taxon>Lophotrochozoa</taxon>
        <taxon>Platyhelminthes</taxon>
        <taxon>Trematoda</taxon>
        <taxon>Digenea</taxon>
        <taxon>Strigeidida</taxon>
        <taxon>Schistosomatoidea</taxon>
        <taxon>Schistosomatidae</taxon>
        <taxon>Schistosoma</taxon>
    </lineage>
</organism>
<accession>A0A183KBB0</accession>
<proteinExistence type="predicted"/>
<dbReference type="AlphaFoldDB" id="A0A183KBB0"/>
<evidence type="ECO:0000313" key="3">
    <source>
        <dbReference type="WBParaSite" id="SCUD_0001230101-mRNA-1"/>
    </source>
</evidence>
<dbReference type="Proteomes" id="UP000279833">
    <property type="component" value="Unassembled WGS sequence"/>
</dbReference>
<dbReference type="WBParaSite" id="SCUD_0001230101-mRNA-1">
    <property type="protein sequence ID" value="SCUD_0001230101-mRNA-1"/>
    <property type="gene ID" value="SCUD_0001230101"/>
</dbReference>
<reference evidence="1 2" key="2">
    <citation type="submission" date="2018-11" db="EMBL/GenBank/DDBJ databases">
        <authorList>
            <consortium name="Pathogen Informatics"/>
        </authorList>
    </citation>
    <scope>NUCLEOTIDE SEQUENCE [LARGE SCALE GENOMIC DNA]</scope>
    <source>
        <strain evidence="1">Dakar</strain>
        <strain evidence="2">Dakar, Senegal</strain>
    </source>
</reference>
<sequence>MVVGGEQETLGLGCVLLGTHQQGVPVILRELMLPDRSDPVSSNFRVRDFTTALYGPTAIDQSLIDICTSCADCFDNALNHHRKLESTALAFRSSVGFLINKHTLTDPGRSALRLIA</sequence>